<accession>A0ABT7AJM4</accession>
<gene>
    <name evidence="1" type="ORF">QNA08_15175</name>
</gene>
<protein>
    <submittedName>
        <fullName evidence="1">Uncharacterized protein</fullName>
    </submittedName>
</protein>
<organism evidence="1 2">
    <name type="scientific">Chelatococcus albus</name>
    <dbReference type="NCBI Taxonomy" id="3047466"/>
    <lineage>
        <taxon>Bacteria</taxon>
        <taxon>Pseudomonadati</taxon>
        <taxon>Pseudomonadota</taxon>
        <taxon>Alphaproteobacteria</taxon>
        <taxon>Hyphomicrobiales</taxon>
        <taxon>Chelatococcaceae</taxon>
        <taxon>Chelatococcus</taxon>
    </lineage>
</organism>
<keyword evidence="2" id="KW-1185">Reference proteome</keyword>
<comment type="caution">
    <text evidence="1">The sequence shown here is derived from an EMBL/GenBank/DDBJ whole genome shotgun (WGS) entry which is preliminary data.</text>
</comment>
<reference evidence="1 2" key="1">
    <citation type="submission" date="2023-05" db="EMBL/GenBank/DDBJ databases">
        <title>Chelatococcus sp. nov., a moderately thermophilic bacterium isolated from hot spring microbial mat.</title>
        <authorList>
            <person name="Hu C.-J."/>
            <person name="Li W.-J."/>
        </authorList>
    </citation>
    <scope>NUCLEOTIDE SEQUENCE [LARGE SCALE GENOMIC DNA]</scope>
    <source>
        <strain evidence="1 2">SYSU G07232</strain>
    </source>
</reference>
<sequence>MAAALVASCGGYGPGFAELPAASGWERPPVRDWLINDGLTPREWVVCPRPACRQEAMVVAFEARGETARQVAATLARPDRLLAAPADRNERAKRRNRAHARAEPFATGGFRGARVLITPGDGTGRAAAVVILARDEGDRLRLLLSIAPDMDAASANAQAAVHG</sequence>
<evidence type="ECO:0000313" key="2">
    <source>
        <dbReference type="Proteomes" id="UP001321492"/>
    </source>
</evidence>
<evidence type="ECO:0000313" key="1">
    <source>
        <dbReference type="EMBL" id="MDJ1159576.1"/>
    </source>
</evidence>
<dbReference type="EMBL" id="JASJEV010000010">
    <property type="protein sequence ID" value="MDJ1159576.1"/>
    <property type="molecule type" value="Genomic_DNA"/>
</dbReference>
<dbReference type="Proteomes" id="UP001321492">
    <property type="component" value="Unassembled WGS sequence"/>
</dbReference>
<proteinExistence type="predicted"/>
<name>A0ABT7AJM4_9HYPH</name>
<dbReference type="RefSeq" id="WP_283741572.1">
    <property type="nucleotide sequence ID" value="NZ_JASJEV010000010.1"/>
</dbReference>